<evidence type="ECO:0000313" key="4">
    <source>
        <dbReference type="EnsemblPlants" id="Ma07_p08610.1"/>
    </source>
</evidence>
<evidence type="ECO:0000313" key="5">
    <source>
        <dbReference type="Proteomes" id="UP000012960"/>
    </source>
</evidence>
<feature type="region of interest" description="Disordered" evidence="3">
    <location>
        <begin position="44"/>
        <end position="100"/>
    </location>
</feature>
<protein>
    <submittedName>
        <fullName evidence="4">Uncharacterized protein</fullName>
    </submittedName>
</protein>
<organism evidence="4 5">
    <name type="scientific">Musa acuminata subsp. malaccensis</name>
    <name type="common">Wild banana</name>
    <name type="synonym">Musa malaccensis</name>
    <dbReference type="NCBI Taxonomy" id="214687"/>
    <lineage>
        <taxon>Eukaryota</taxon>
        <taxon>Viridiplantae</taxon>
        <taxon>Streptophyta</taxon>
        <taxon>Embryophyta</taxon>
        <taxon>Tracheophyta</taxon>
        <taxon>Spermatophyta</taxon>
        <taxon>Magnoliopsida</taxon>
        <taxon>Liliopsida</taxon>
        <taxon>Zingiberales</taxon>
        <taxon>Musaceae</taxon>
        <taxon>Musa</taxon>
    </lineage>
</organism>
<proteinExistence type="predicted"/>
<dbReference type="EnsemblPlants" id="Ma07_t08610.1">
    <property type="protein sequence ID" value="Ma07_p08610.1"/>
    <property type="gene ID" value="Ma07_g08610"/>
</dbReference>
<dbReference type="PANTHER" id="PTHR45639">
    <property type="entry name" value="HSC70CB, ISOFORM G-RELATED"/>
    <property type="match status" value="1"/>
</dbReference>
<evidence type="ECO:0000256" key="2">
    <source>
        <dbReference type="ARBA" id="ARBA00022840"/>
    </source>
</evidence>
<dbReference type="GO" id="GO:0140662">
    <property type="term" value="F:ATP-dependent protein folding chaperone"/>
    <property type="evidence" value="ECO:0007669"/>
    <property type="project" value="InterPro"/>
</dbReference>
<dbReference type="Gramene" id="Ma07_t08610.1">
    <property type="protein sequence ID" value="Ma07_p08610.1"/>
    <property type="gene ID" value="Ma07_g08610"/>
</dbReference>
<evidence type="ECO:0000256" key="3">
    <source>
        <dbReference type="SAM" id="MobiDB-lite"/>
    </source>
</evidence>
<dbReference type="Proteomes" id="UP000012960">
    <property type="component" value="Unplaced"/>
</dbReference>
<keyword evidence="5" id="KW-1185">Reference proteome</keyword>
<reference evidence="4" key="1">
    <citation type="submission" date="2021-05" db="UniProtKB">
        <authorList>
            <consortium name="EnsemblPlants"/>
        </authorList>
    </citation>
    <scope>IDENTIFICATION</scope>
    <source>
        <strain evidence="4">subsp. malaccensis</strain>
    </source>
</reference>
<dbReference type="AlphaFoldDB" id="A0A804JTN5"/>
<accession>A0A804JTN5</accession>
<dbReference type="PANTHER" id="PTHR45639:SF4">
    <property type="entry name" value="HSC70CB, ISOFORM G"/>
    <property type="match status" value="1"/>
</dbReference>
<dbReference type="InterPro" id="IPR013126">
    <property type="entry name" value="Hsp_70_fam"/>
</dbReference>
<name>A0A804JTN5_MUSAM</name>
<dbReference type="InParanoid" id="A0A804JTN5"/>
<evidence type="ECO:0000256" key="1">
    <source>
        <dbReference type="ARBA" id="ARBA00022741"/>
    </source>
</evidence>
<sequence>MNVEKQKAWLWEKKQQQDALPKYANPVLLSRDLKRKAETLDRFCKPIMTKLRPPPAKPQPFPTETPPAQPQTAEQQQVTDGSSPTPPTTASEPMDTDKSV</sequence>
<keyword evidence="1" id="KW-0547">Nucleotide-binding</keyword>
<feature type="compositionally biased region" description="Pro residues" evidence="3">
    <location>
        <begin position="52"/>
        <end position="69"/>
    </location>
</feature>
<keyword evidence="2" id="KW-0067">ATP-binding</keyword>
<dbReference type="GO" id="GO:0005524">
    <property type="term" value="F:ATP binding"/>
    <property type="evidence" value="ECO:0007669"/>
    <property type="project" value="UniProtKB-KW"/>
</dbReference>